<dbReference type="Proteomes" id="UP001082703">
    <property type="component" value="Unassembled WGS sequence"/>
</dbReference>
<comment type="caution">
    <text evidence="3">The sequence shown here is derived from an EMBL/GenBank/DDBJ whole genome shotgun (WGS) entry which is preliminary data.</text>
</comment>
<dbReference type="SUPFAM" id="SSF89550">
    <property type="entry name" value="PHP domain-like"/>
    <property type="match status" value="1"/>
</dbReference>
<dbReference type="PANTHER" id="PTHR32182:SF22">
    <property type="entry name" value="ATP-DEPENDENT ENDONUCLEASE, OLD FAMILY-RELATED"/>
    <property type="match status" value="1"/>
</dbReference>
<proteinExistence type="predicted"/>
<dbReference type="InterPro" id="IPR027417">
    <property type="entry name" value="P-loop_NTPase"/>
</dbReference>
<name>A0ABT4BVP6_9FIRM</name>
<evidence type="ECO:0000313" key="3">
    <source>
        <dbReference type="EMBL" id="MCY1714855.1"/>
    </source>
</evidence>
<dbReference type="PANTHER" id="PTHR32182">
    <property type="entry name" value="DNA REPLICATION AND REPAIR PROTEIN RECF"/>
    <property type="match status" value="1"/>
</dbReference>
<dbReference type="InterPro" id="IPR016195">
    <property type="entry name" value="Pol/histidinol_Pase-like"/>
</dbReference>
<accession>A0ABT4BVP6</accession>
<protein>
    <submittedName>
        <fullName evidence="3">Uncharacterized protein</fullName>
    </submittedName>
</protein>
<keyword evidence="1" id="KW-0175">Coiled coil</keyword>
<evidence type="ECO:0000256" key="2">
    <source>
        <dbReference type="SAM" id="MobiDB-lite"/>
    </source>
</evidence>
<dbReference type="InterPro" id="IPR054787">
    <property type="entry name" value="TrlF_ATPase"/>
</dbReference>
<organism evidence="3 4">
    <name type="scientific">Caproiciproducens galactitolivorans</name>
    <dbReference type="NCBI Taxonomy" id="642589"/>
    <lineage>
        <taxon>Bacteria</taxon>
        <taxon>Bacillati</taxon>
        <taxon>Bacillota</taxon>
        <taxon>Clostridia</taxon>
        <taxon>Eubacteriales</taxon>
        <taxon>Acutalibacteraceae</taxon>
        <taxon>Caproiciproducens</taxon>
    </lineage>
</organism>
<sequence length="953" mass="108554">MFNYSRGSEWRQWDLHLHTASSYDYKYKGDDSDQLLVDSLRANDISAVAVTDHFIIDEVRINNLRHLAPDIVFFPGVELRTDKGASNGNLHMILIFPDDTDIHTLSADFNSIMLRNKAKSGDSPQTIYWIFEHIVDFAKSNHGLISIHAGKKTSGIDDVITNALEVNQAIKADIAQDVDFFEIGKISDIADYHKFVFKEIEEKPLILCSDCHDPKNYTRKEKLWIKADLTFEGLQQAVLQPNERVFVGDMPPSLDRVGKNKQCYIDTICVSRKSEPVNSLETWFDFRLPINIGLTTVIGNKGSGKSALSDIIGLFANCKSMNKASFLNSDRFRKLPKNYAADYEGNLIWEDGQVDPVTNLSSSRTDITAEYAQYLPQKYIEDVCNDLGSGFKDEINRVIFSYVDTTEKGTAGDLVELISQKSGSIISQISRLNLDLQSVNKRIIQLEDKKTKKYQLTQQNSLEKCQERLSRHDKNKPKSVDKPTDNIDPEYETKIQEFDDQIKNIEKQIERKTSDLTAINSSVDEMATLISKIDSAQKGIVSLNSELSDAATKFGLDSLIISADFETPRKMLDKRKEALESQKNELKEKLDSSDNAKSTSLYFQYAKLNADKKALVSTADSKEKAYQKYQEDLKEWERLRQQIIGDINTPDTLEYYTNEVKYIKSQLDTDYEKRLQERVDITRQIFVLKHQISDIYSSIYKPVESELKKLIGDMEDDNIEFVSELSLKNNEIGSELLSLIGKNYTGIFYGVTESAAKMASFIKQTDFNSWDSVMAFINNVMQVITEDIDVSSSKVKNKEDFYEKLWGLEYIDAQYSLRMGGRTLDELSPGERGIVLLIFYLALSKDDIPLIIDQPEDNLDNQSVYNKLVKCILEAKKKRQVIIVTHNPNIAVACDSEEIVYCSINKKTNSITYESGSIEDPRMRNHVIDVLEGTMPAFDLRRRKYNTGIINRG</sequence>
<evidence type="ECO:0000256" key="1">
    <source>
        <dbReference type="SAM" id="Coils"/>
    </source>
</evidence>
<dbReference type="SUPFAM" id="SSF52540">
    <property type="entry name" value="P-loop containing nucleoside triphosphate hydrolases"/>
    <property type="match status" value="1"/>
</dbReference>
<dbReference type="RefSeq" id="WP_268058916.1">
    <property type="nucleotide sequence ID" value="NZ_JAPOHA010000012.1"/>
</dbReference>
<feature type="coiled-coil region" evidence="1">
    <location>
        <begin position="569"/>
        <end position="646"/>
    </location>
</feature>
<dbReference type="Gene3D" id="3.40.50.300">
    <property type="entry name" value="P-loop containing nucleotide triphosphate hydrolases"/>
    <property type="match status" value="1"/>
</dbReference>
<dbReference type="NCBIfam" id="NF045780">
    <property type="entry name" value="TrlF_fam_ATP"/>
    <property type="match status" value="1"/>
</dbReference>
<feature type="region of interest" description="Disordered" evidence="2">
    <location>
        <begin position="466"/>
        <end position="488"/>
    </location>
</feature>
<gene>
    <name evidence="3" type="ORF">OUY18_11400</name>
</gene>
<dbReference type="EMBL" id="JAPOHA010000012">
    <property type="protein sequence ID" value="MCY1714855.1"/>
    <property type="molecule type" value="Genomic_DNA"/>
</dbReference>
<dbReference type="Gene3D" id="3.20.20.140">
    <property type="entry name" value="Metal-dependent hydrolases"/>
    <property type="match status" value="1"/>
</dbReference>
<keyword evidence="4" id="KW-1185">Reference proteome</keyword>
<reference evidence="3 4" key="1">
    <citation type="submission" date="2022-11" db="EMBL/GenBank/DDBJ databases">
        <authorList>
            <person name="Caiyu Z."/>
        </authorList>
    </citation>
    <scope>NUCLEOTIDE SEQUENCE [LARGE SCALE GENOMIC DNA]</scope>
    <source>
        <strain evidence="3 4">YR-4</strain>
    </source>
</reference>
<evidence type="ECO:0000313" key="4">
    <source>
        <dbReference type="Proteomes" id="UP001082703"/>
    </source>
</evidence>